<dbReference type="SUPFAM" id="SSF63829">
    <property type="entry name" value="Calcium-dependent phosphotriesterase"/>
    <property type="match status" value="1"/>
</dbReference>
<dbReference type="PANTHER" id="PTHR47572:SF4">
    <property type="entry name" value="LACTONASE DRP35"/>
    <property type="match status" value="1"/>
</dbReference>
<dbReference type="Gene3D" id="2.120.10.30">
    <property type="entry name" value="TolB, C-terminal domain"/>
    <property type="match status" value="1"/>
</dbReference>
<evidence type="ECO:0000259" key="2">
    <source>
        <dbReference type="Pfam" id="PF08450"/>
    </source>
</evidence>
<dbReference type="Proteomes" id="UP000256373">
    <property type="component" value="Unassembled WGS sequence"/>
</dbReference>
<dbReference type="InterPro" id="IPR013658">
    <property type="entry name" value="SGL"/>
</dbReference>
<reference evidence="3 4" key="1">
    <citation type="submission" date="2018-07" db="EMBL/GenBank/DDBJ databases">
        <title>Dyadobacter roseus sp. nov., isolated from rose rhizosphere soil.</title>
        <authorList>
            <person name="Chen L."/>
        </authorList>
    </citation>
    <scope>NUCLEOTIDE SEQUENCE [LARGE SCALE GENOMIC DNA]</scope>
    <source>
        <strain evidence="3 4">RS19</strain>
    </source>
</reference>
<evidence type="ECO:0000313" key="4">
    <source>
        <dbReference type="Proteomes" id="UP000256373"/>
    </source>
</evidence>
<keyword evidence="1" id="KW-0378">Hydrolase</keyword>
<evidence type="ECO:0000256" key="1">
    <source>
        <dbReference type="ARBA" id="ARBA00022801"/>
    </source>
</evidence>
<comment type="caution">
    <text evidence="3">The sequence shown here is derived from an EMBL/GenBank/DDBJ whole genome shotgun (WGS) entry which is preliminary data.</text>
</comment>
<evidence type="ECO:0000313" key="3">
    <source>
        <dbReference type="EMBL" id="REA58923.1"/>
    </source>
</evidence>
<dbReference type="OrthoDB" id="241638at2"/>
<organism evidence="3 4">
    <name type="scientific">Dyadobacter luteus</name>
    <dbReference type="NCBI Taxonomy" id="2259619"/>
    <lineage>
        <taxon>Bacteria</taxon>
        <taxon>Pseudomonadati</taxon>
        <taxon>Bacteroidota</taxon>
        <taxon>Cytophagia</taxon>
        <taxon>Cytophagales</taxon>
        <taxon>Spirosomataceae</taxon>
        <taxon>Dyadobacter</taxon>
    </lineage>
</organism>
<protein>
    <submittedName>
        <fullName evidence="3">SMP-30/gluconolactonase/LRE family protein</fullName>
    </submittedName>
</protein>
<dbReference type="InterPro" id="IPR011042">
    <property type="entry name" value="6-blade_b-propeller_TolB-like"/>
</dbReference>
<proteinExistence type="predicted"/>
<gene>
    <name evidence="3" type="ORF">DSL64_19740</name>
</gene>
<dbReference type="GO" id="GO:0016787">
    <property type="term" value="F:hydrolase activity"/>
    <property type="evidence" value="ECO:0007669"/>
    <property type="project" value="UniProtKB-KW"/>
</dbReference>
<feature type="domain" description="SMP-30/Gluconolactonase/LRE-like region" evidence="2">
    <location>
        <begin position="22"/>
        <end position="264"/>
    </location>
</feature>
<accession>A0A3D8Y8M3</accession>
<name>A0A3D8Y8M3_9BACT</name>
<dbReference type="EMBL" id="QNUL01000018">
    <property type="protein sequence ID" value="REA58923.1"/>
    <property type="molecule type" value="Genomic_DNA"/>
</dbReference>
<keyword evidence="4" id="KW-1185">Reference proteome</keyword>
<dbReference type="Pfam" id="PF08450">
    <property type="entry name" value="SGL"/>
    <property type="match status" value="1"/>
</dbReference>
<dbReference type="AlphaFoldDB" id="A0A3D8Y8M3"/>
<dbReference type="PANTHER" id="PTHR47572">
    <property type="entry name" value="LIPOPROTEIN-RELATED"/>
    <property type="match status" value="1"/>
</dbReference>
<dbReference type="InterPro" id="IPR051262">
    <property type="entry name" value="SMP-30/CGR1_Lactonase"/>
</dbReference>
<sequence>MDSKSIVAPGAEVEKLGDGYKFTEGPVADKNGNVFFTDQPNNKIIRWDAETGKFSTFSDQAGRSNGMYFDKKGNLVTCADEENQVWSFDKKGKPTVLVTKFGNKLLNGPNDLWIDPKGGIYLTDPLYKRDYWKRDPAMQQDGEHVYYLQPDGKTLIRVDDTFKKPNGIIGTKDGKKLFVADIGGNKTYVFDIEKDGTLTNKKLFVEKGSDGMILDEEGNLYLTGDGVTVFDKTGEKIAHFPIHKGWTANLCFGGKNNDLLFITAETAVYGLKMKVKGVK</sequence>